<dbReference type="RefSeq" id="WP_015705314.1">
    <property type="nucleotide sequence ID" value="NC_015663.1"/>
</dbReference>
<organism evidence="4 5">
    <name type="scientific">Klebsiella aerogenes (strain ATCC 13048 / DSM 30053 / CCUG 1429 / JCM 1235 / KCTC 2190 / NBRC 13534 / NCIMB 10102 / NCTC 10006 / CDC 819-56)</name>
    <name type="common">Enterobacter aerogenes</name>
    <dbReference type="NCBI Taxonomy" id="1028307"/>
    <lineage>
        <taxon>Bacteria</taxon>
        <taxon>Pseudomonadati</taxon>
        <taxon>Pseudomonadota</taxon>
        <taxon>Gammaproteobacteria</taxon>
        <taxon>Enterobacterales</taxon>
        <taxon>Enterobacteriaceae</taxon>
        <taxon>Klebsiella/Raoultella group</taxon>
        <taxon>Klebsiella</taxon>
    </lineage>
</organism>
<evidence type="ECO:0000313" key="4">
    <source>
        <dbReference type="EMBL" id="AEG98620.1"/>
    </source>
</evidence>
<dbReference type="Proteomes" id="UP000008881">
    <property type="component" value="Chromosome"/>
</dbReference>
<dbReference type="AlphaFoldDB" id="A0A0H3FSG4"/>
<dbReference type="HOGENOM" id="CLU_048756_2_2_6"/>
<dbReference type="PIRSF" id="PIRSF016184">
    <property type="entry name" value="PhzC_PhzF"/>
    <property type="match status" value="1"/>
</dbReference>
<sequence length="265" mass="29867">MKEISFYLVDAFSDRNFGGNAAAVCPLSEWLPDETLLKMAQQHNQSETAFFVRTDSGYELRWFTTLDEINLCGHATLAASHVIFEYLDHPSATIVFSTRFVGELRVTRSGDWLTLDFPAWQTTPVRDVPPALFAGLGIDDALEVREGRDYLVVLRDRAQVEAVRPNMALLETLDKRICISAADEEYDFVSRFFCPGDGVPEDPVTGSTHSMLIPYWGAKLNKTDLLARQVSARSGELRCQWRDDRVLISGQATTYLRGTVYLRES</sequence>
<evidence type="ECO:0000313" key="5">
    <source>
        <dbReference type="Proteomes" id="UP000008881"/>
    </source>
</evidence>
<name>A0A0H3FSG4_KLEAK</name>
<dbReference type="SUPFAM" id="SSF54506">
    <property type="entry name" value="Diaminopimelate epimerase-like"/>
    <property type="match status" value="1"/>
</dbReference>
<dbReference type="PANTHER" id="PTHR13774">
    <property type="entry name" value="PHENAZINE BIOSYNTHESIS PROTEIN"/>
    <property type="match status" value="1"/>
</dbReference>
<dbReference type="PANTHER" id="PTHR13774:SF17">
    <property type="entry name" value="PHENAZINE BIOSYNTHESIS-LIKE DOMAIN-CONTAINING PROTEIN"/>
    <property type="match status" value="1"/>
</dbReference>
<gene>
    <name evidence="4" type="ordered locus">EAE_18565</name>
</gene>
<dbReference type="GO" id="GO:0005737">
    <property type="term" value="C:cytoplasm"/>
    <property type="evidence" value="ECO:0007669"/>
    <property type="project" value="TreeGrafter"/>
</dbReference>
<dbReference type="Pfam" id="PF02567">
    <property type="entry name" value="PhzC-PhzF"/>
    <property type="match status" value="1"/>
</dbReference>
<evidence type="ECO:0000256" key="3">
    <source>
        <dbReference type="PIRSR" id="PIRSR016184-1"/>
    </source>
</evidence>
<comment type="similarity">
    <text evidence="1">Belongs to the PhzF family.</text>
</comment>
<dbReference type="NCBIfam" id="TIGR00654">
    <property type="entry name" value="PhzF_family"/>
    <property type="match status" value="1"/>
</dbReference>
<dbReference type="EMBL" id="CP002824">
    <property type="protein sequence ID" value="AEG98620.1"/>
    <property type="molecule type" value="Genomic_DNA"/>
</dbReference>
<accession>A0A0H3FSG4</accession>
<evidence type="ECO:0000256" key="1">
    <source>
        <dbReference type="ARBA" id="ARBA00008270"/>
    </source>
</evidence>
<dbReference type="PATRIC" id="fig|1028307.3.peg.3710"/>
<keyword evidence="5" id="KW-1185">Reference proteome</keyword>
<dbReference type="OrthoDB" id="9788221at2"/>
<dbReference type="GO" id="GO:0016853">
    <property type="term" value="F:isomerase activity"/>
    <property type="evidence" value="ECO:0007669"/>
    <property type="project" value="UniProtKB-KW"/>
</dbReference>
<dbReference type="InterPro" id="IPR003719">
    <property type="entry name" value="Phenazine_PhzF-like"/>
</dbReference>
<keyword evidence="2" id="KW-0413">Isomerase</keyword>
<proteinExistence type="inferred from homology"/>
<feature type="active site" evidence="3">
    <location>
        <position position="47"/>
    </location>
</feature>
<reference evidence="4 5" key="1">
    <citation type="journal article" date="2012" name="J. Bacteriol.">
        <title>Complete genome sequence of Enterobacter aerogenes KCTC 2190.</title>
        <authorList>
            <person name="Shin S.H."/>
            <person name="Kim S."/>
            <person name="Kim J.Y."/>
            <person name="Lee S."/>
            <person name="Um Y."/>
            <person name="Oh M.K."/>
            <person name="Kim Y.R."/>
            <person name="Lee J."/>
            <person name="Yang K.S."/>
        </authorList>
    </citation>
    <scope>NUCLEOTIDE SEQUENCE [LARGE SCALE GENOMIC DNA]</scope>
    <source>
        <strain evidence="4 5">KCTC 2190</strain>
    </source>
</reference>
<evidence type="ECO:0000256" key="2">
    <source>
        <dbReference type="ARBA" id="ARBA00023235"/>
    </source>
</evidence>
<dbReference type="GeneID" id="93311899"/>
<dbReference type="eggNOG" id="COG0384">
    <property type="taxonomic scope" value="Bacteria"/>
</dbReference>
<dbReference type="Gene3D" id="3.10.310.10">
    <property type="entry name" value="Diaminopimelate Epimerase, Chain A, domain 1"/>
    <property type="match status" value="2"/>
</dbReference>
<protein>
    <submittedName>
        <fullName evidence="4">Putative oxidoreductase</fullName>
    </submittedName>
</protein>
<dbReference type="KEGG" id="eae:EAE_18565"/>